<reference evidence="2" key="1">
    <citation type="submission" date="2019-06" db="EMBL/GenBank/DDBJ databases">
        <authorList>
            <person name="Zheng W."/>
        </authorList>
    </citation>
    <scope>NUCLEOTIDE SEQUENCE</scope>
    <source>
        <strain evidence="2">QDHG01</strain>
    </source>
</reference>
<comment type="caution">
    <text evidence="2">The sequence shown here is derived from an EMBL/GenBank/DDBJ whole genome shotgun (WGS) entry which is preliminary data.</text>
</comment>
<dbReference type="EMBL" id="RRYP01020322">
    <property type="protein sequence ID" value="TNV72963.1"/>
    <property type="molecule type" value="Genomic_DNA"/>
</dbReference>
<proteinExistence type="predicted"/>
<evidence type="ECO:0000313" key="3">
    <source>
        <dbReference type="Proteomes" id="UP000785679"/>
    </source>
</evidence>
<gene>
    <name evidence="2" type="ORF">FGO68_gene4385</name>
</gene>
<dbReference type="Proteomes" id="UP000785679">
    <property type="component" value="Unassembled WGS sequence"/>
</dbReference>
<organism evidence="2 3">
    <name type="scientific">Halteria grandinella</name>
    <dbReference type="NCBI Taxonomy" id="5974"/>
    <lineage>
        <taxon>Eukaryota</taxon>
        <taxon>Sar</taxon>
        <taxon>Alveolata</taxon>
        <taxon>Ciliophora</taxon>
        <taxon>Intramacronucleata</taxon>
        <taxon>Spirotrichea</taxon>
        <taxon>Stichotrichia</taxon>
        <taxon>Sporadotrichida</taxon>
        <taxon>Halteriidae</taxon>
        <taxon>Halteria</taxon>
    </lineage>
</organism>
<keyword evidence="3" id="KW-1185">Reference proteome</keyword>
<accession>A0A8J8SWK1</accession>
<keyword evidence="1" id="KW-0175">Coiled coil</keyword>
<dbReference type="AlphaFoldDB" id="A0A8J8SWK1"/>
<protein>
    <submittedName>
        <fullName evidence="2">Uncharacterized protein</fullName>
    </submittedName>
</protein>
<dbReference type="OrthoDB" id="10684297at2759"/>
<evidence type="ECO:0000313" key="2">
    <source>
        <dbReference type="EMBL" id="TNV72963.1"/>
    </source>
</evidence>
<feature type="coiled-coil region" evidence="1">
    <location>
        <begin position="92"/>
        <end position="123"/>
    </location>
</feature>
<name>A0A8J8SWK1_HALGN</name>
<evidence type="ECO:0000256" key="1">
    <source>
        <dbReference type="SAM" id="Coils"/>
    </source>
</evidence>
<sequence length="464" mass="52584">MEDRQKQPNGYDTIMQLESYQEGSPVPQRQLVTQFIQRVEAIETFLQSKYSDFQELNFGNAESPKKKFFPTTQHADCPQQISALKLDFESQIKSLSDKIEQKLSKLREKQKKQNDKLYELTDDLRTQREDLLEKIGQCDLSADIQFIHEQLSNVKDLISETSLSNQKNSQSLFDQLEKKQRTTASQLATLILQFKELPNNTSSSNLNNSGSIETHPYTMYQDIQSLKITVESLRRPLVTEMNNLRKENENMGREIARMMGQMRDTTVQNLAIQKQLNQQATFLQDITPPQQQSPRNVGNSPNVQQQFISTQFSPGRTLFGHKSTLSSKKTTIATTEPLRASVLQPLQQRGSGVVNQSVNISKTDYRNASTIYGSKHHTELGATKLSNLAILQSMGSSATPHSIRDKNRSIDFGAQKNYDSFKGTVNATSRATGAALIMPLERFEQILSKNEHSLNHSPSTRKHL</sequence>